<name>A0ABY7B5T6_9PSEU</name>
<dbReference type="EMBL" id="CP113836">
    <property type="protein sequence ID" value="WAL67697.1"/>
    <property type="molecule type" value="Genomic_DNA"/>
</dbReference>
<evidence type="ECO:0000256" key="1">
    <source>
        <dbReference type="SAM" id="MobiDB-lite"/>
    </source>
</evidence>
<proteinExistence type="predicted"/>
<dbReference type="InterPro" id="IPR005506">
    <property type="entry name" value="DUF312_ALF"/>
</dbReference>
<accession>A0ABY7B5T6</accession>
<reference evidence="2" key="1">
    <citation type="submission" date="2022-11" db="EMBL/GenBank/DDBJ databases">
        <authorList>
            <person name="Mo P."/>
        </authorList>
    </citation>
    <scope>NUCLEOTIDE SEQUENCE</scope>
    <source>
        <strain evidence="2">HUAS 11-8</strain>
    </source>
</reference>
<sequence length="513" mass="52950">MTSGLTAAAGQDNRVVLSTLAESETAGFRTAAAAAAAGSDTDVLNFLRSRDYPGRQDDDSLRVNQIMSAATAAGRTVVAQEAQRALDANSEQALRTFVDTGQYVALATDEDVKVNQVLSAARAASAREVMASAQAALDGPPTLRHEFLSVGQHTAARRDQNTAAHNAAVDGLVAQAVAAASSATHDADEAQAAAARARNAADDANRYAGEAATAAQQAGEYADQARAAADRAAASAQQARTSANTAAAAAKSALSSADAADRSAARAQRSANEAANYAFQAANSSSQAYDAALQAGLSAQEAAELAKGAWQDVATKAQNEKQNAINQRTWDCTYRAAWVEQSFSTEDCITLFSGTPAEQQRIYQHLQDLCRQVNEPGSTDLANCLDPRNLLSPDYLPGPPPTGTSTLSQTLSGVVLAGLLSLMCPECELGSLLKNAESELGLVSANEISEAMARALAKGEGLLDVAGAEAGSSSGTCATSSSRPTWSSRGSSATPKPRCGHRAPTVSRQAPRF</sequence>
<feature type="region of interest" description="Disordered" evidence="1">
    <location>
        <begin position="469"/>
        <end position="513"/>
    </location>
</feature>
<feature type="compositionally biased region" description="Low complexity" evidence="1">
    <location>
        <begin position="469"/>
        <end position="492"/>
    </location>
</feature>
<evidence type="ECO:0000313" key="3">
    <source>
        <dbReference type="Proteomes" id="UP001163203"/>
    </source>
</evidence>
<dbReference type="RefSeq" id="WP_268757791.1">
    <property type="nucleotide sequence ID" value="NZ_CP113836.1"/>
</dbReference>
<dbReference type="Pfam" id="PF03752">
    <property type="entry name" value="ALF"/>
    <property type="match status" value="2"/>
</dbReference>
<protein>
    <submittedName>
        <fullName evidence="2">ALF repeat-containing protein</fullName>
    </submittedName>
</protein>
<keyword evidence="3" id="KW-1185">Reference proteome</keyword>
<gene>
    <name evidence="2" type="ORF">ORV05_07940</name>
</gene>
<dbReference type="Proteomes" id="UP001163203">
    <property type="component" value="Chromosome"/>
</dbReference>
<organism evidence="2 3">
    <name type="scientific">Amycolatopsis cynarae</name>
    <dbReference type="NCBI Taxonomy" id="2995223"/>
    <lineage>
        <taxon>Bacteria</taxon>
        <taxon>Bacillati</taxon>
        <taxon>Actinomycetota</taxon>
        <taxon>Actinomycetes</taxon>
        <taxon>Pseudonocardiales</taxon>
        <taxon>Pseudonocardiaceae</taxon>
        <taxon>Amycolatopsis</taxon>
    </lineage>
</organism>
<evidence type="ECO:0000313" key="2">
    <source>
        <dbReference type="EMBL" id="WAL67697.1"/>
    </source>
</evidence>